<accession>A0ABU1F6S5</accession>
<protein>
    <submittedName>
        <fullName evidence="3">Enoyl-CoA hydratase-related protein</fullName>
    </submittedName>
</protein>
<name>A0ABU1F6S5_9RHOB</name>
<comment type="similarity">
    <text evidence="1">Belongs to the enoyl-CoA hydratase/isomerase family.</text>
</comment>
<dbReference type="Gene3D" id="3.90.226.10">
    <property type="entry name" value="2-enoyl-CoA Hydratase, Chain A, domain 1"/>
    <property type="match status" value="1"/>
</dbReference>
<dbReference type="SUPFAM" id="SSF52096">
    <property type="entry name" value="ClpP/crotonase"/>
    <property type="match status" value="1"/>
</dbReference>
<reference evidence="3 4" key="1">
    <citation type="submission" date="2023-09" db="EMBL/GenBank/DDBJ databases">
        <title>Xinfangfangia sedmenti sp. nov., isolated the sedment.</title>
        <authorList>
            <person name="Xu L."/>
        </authorList>
    </citation>
    <scope>NUCLEOTIDE SEQUENCE [LARGE SCALE GENOMIC DNA]</scope>
    <source>
        <strain evidence="3 4">LG-4</strain>
    </source>
</reference>
<keyword evidence="4" id="KW-1185">Reference proteome</keyword>
<dbReference type="InterPro" id="IPR001753">
    <property type="entry name" value="Enoyl-CoA_hydra/iso"/>
</dbReference>
<dbReference type="InterPro" id="IPR029045">
    <property type="entry name" value="ClpP/crotonase-like_dom_sf"/>
</dbReference>
<dbReference type="EMBL" id="JAVKPH010000007">
    <property type="protein sequence ID" value="MDR5652563.1"/>
    <property type="molecule type" value="Genomic_DNA"/>
</dbReference>
<evidence type="ECO:0000256" key="1">
    <source>
        <dbReference type="ARBA" id="ARBA00005254"/>
    </source>
</evidence>
<organism evidence="3 4">
    <name type="scientific">Ruixingdingia sedimenti</name>
    <dbReference type="NCBI Taxonomy" id="3073604"/>
    <lineage>
        <taxon>Bacteria</taxon>
        <taxon>Pseudomonadati</taxon>
        <taxon>Pseudomonadota</taxon>
        <taxon>Alphaproteobacteria</taxon>
        <taxon>Rhodobacterales</taxon>
        <taxon>Paracoccaceae</taxon>
        <taxon>Ruixingdingia</taxon>
    </lineage>
</organism>
<comment type="caution">
    <text evidence="3">The sequence shown here is derived from an EMBL/GenBank/DDBJ whole genome shotgun (WGS) entry which is preliminary data.</text>
</comment>
<evidence type="ECO:0000256" key="2">
    <source>
        <dbReference type="ARBA" id="ARBA00023239"/>
    </source>
</evidence>
<dbReference type="PANTHER" id="PTHR11941">
    <property type="entry name" value="ENOYL-COA HYDRATASE-RELATED"/>
    <property type="match status" value="1"/>
</dbReference>
<dbReference type="Proteomes" id="UP001247754">
    <property type="component" value="Unassembled WGS sequence"/>
</dbReference>
<proteinExistence type="inferred from homology"/>
<dbReference type="Gene3D" id="1.10.12.10">
    <property type="entry name" value="Lyase 2-enoyl-coa Hydratase, Chain A, domain 2"/>
    <property type="match status" value="1"/>
</dbReference>
<evidence type="ECO:0000313" key="3">
    <source>
        <dbReference type="EMBL" id="MDR5652563.1"/>
    </source>
</evidence>
<dbReference type="Pfam" id="PF00378">
    <property type="entry name" value="ECH_1"/>
    <property type="match status" value="1"/>
</dbReference>
<dbReference type="CDD" id="cd06558">
    <property type="entry name" value="crotonase-like"/>
    <property type="match status" value="1"/>
</dbReference>
<dbReference type="InterPro" id="IPR014748">
    <property type="entry name" value="Enoyl-CoA_hydra_C"/>
</dbReference>
<keyword evidence="2" id="KW-0456">Lyase</keyword>
<gene>
    <name evidence="3" type="ORF">RGD00_08110</name>
</gene>
<sequence>MTGFEHLELRQLDDGVAEVRFARPPVNAVDRPMYMEIARLFQNIDAALPDVRAVVLTGAGRHFSGGNDLDEFATMTPENGDERMWRVREAFFAITDCAVPVIAAVEGAAVGTGLALAASCDFVVASQTARFGLPELTVGVMGGARHLARMAPQPLVRRMFLTGEVMAAPDFAAAGAGVIVVPPGELLDRAHGFARRIAGFSPTAVRVGKEVLNRIEWMDLYAGYAFEQAATVRMSGFPDSKEALAAFRDKRPAEYEPLSRRNRLYP</sequence>
<dbReference type="RefSeq" id="WP_310456812.1">
    <property type="nucleotide sequence ID" value="NZ_JAVKPH010000007.1"/>
</dbReference>
<dbReference type="PANTHER" id="PTHR11941:SF54">
    <property type="entry name" value="ENOYL-COA HYDRATASE, MITOCHONDRIAL"/>
    <property type="match status" value="1"/>
</dbReference>
<evidence type="ECO:0000313" key="4">
    <source>
        <dbReference type="Proteomes" id="UP001247754"/>
    </source>
</evidence>